<accession>A0A3Q0KJR1</accession>
<evidence type="ECO:0000313" key="4">
    <source>
        <dbReference type="WBParaSite" id="Smp_099570.1"/>
    </source>
</evidence>
<dbReference type="InParanoid" id="A0A3Q0KJR1"/>
<organism evidence="3 4">
    <name type="scientific">Schistosoma mansoni</name>
    <name type="common">Blood fluke</name>
    <dbReference type="NCBI Taxonomy" id="6183"/>
    <lineage>
        <taxon>Eukaryota</taxon>
        <taxon>Metazoa</taxon>
        <taxon>Spiralia</taxon>
        <taxon>Lophotrochozoa</taxon>
        <taxon>Platyhelminthes</taxon>
        <taxon>Trematoda</taxon>
        <taxon>Digenea</taxon>
        <taxon>Strigeidida</taxon>
        <taxon>Schistosomatoidea</taxon>
        <taxon>Schistosomatidae</taxon>
        <taxon>Schistosoma</taxon>
    </lineage>
</organism>
<evidence type="ECO:0000313" key="3">
    <source>
        <dbReference type="Proteomes" id="UP000008854"/>
    </source>
</evidence>
<dbReference type="WBParaSite" id="Smp_099570.1">
    <property type="protein sequence ID" value="Smp_099570.1"/>
    <property type="gene ID" value="Smp_099570"/>
</dbReference>
<reference evidence="3" key="1">
    <citation type="journal article" date="2012" name="PLoS Negl. Trop. Dis.">
        <title>A systematically improved high quality genome and transcriptome of the human blood fluke Schistosoma mansoni.</title>
        <authorList>
            <person name="Protasio A.V."/>
            <person name="Tsai I.J."/>
            <person name="Babbage A."/>
            <person name="Nichol S."/>
            <person name="Hunt M."/>
            <person name="Aslett M.A."/>
            <person name="De Silva N."/>
            <person name="Velarde G.S."/>
            <person name="Anderson T.J."/>
            <person name="Clark R.C."/>
            <person name="Davidson C."/>
            <person name="Dillon G.P."/>
            <person name="Holroyd N.E."/>
            <person name="LoVerde P.T."/>
            <person name="Lloyd C."/>
            <person name="McQuillan J."/>
            <person name="Oliveira G."/>
            <person name="Otto T.D."/>
            <person name="Parker-Manuel S.J."/>
            <person name="Quail M.A."/>
            <person name="Wilson R.A."/>
            <person name="Zerlotini A."/>
            <person name="Dunne D.W."/>
            <person name="Berriman M."/>
        </authorList>
    </citation>
    <scope>NUCLEOTIDE SEQUENCE [LARGE SCALE GENOMIC DNA]</scope>
    <source>
        <strain evidence="3">Puerto Rican</strain>
    </source>
</reference>
<proteinExistence type="predicted"/>
<feature type="domain" description="PiggyBac transposable element-derived protein 4 C-terminal zinc-finger" evidence="2">
    <location>
        <begin position="187"/>
        <end position="227"/>
    </location>
</feature>
<reference evidence="4" key="2">
    <citation type="submission" date="2018-12" db="UniProtKB">
        <authorList>
            <consortium name="WormBaseParasite"/>
        </authorList>
    </citation>
    <scope>IDENTIFICATION</scope>
    <source>
        <strain evidence="4">Puerto Rican</strain>
    </source>
</reference>
<name>A0A3Q0KJR1_SCHMA</name>
<evidence type="ECO:0000256" key="1">
    <source>
        <dbReference type="SAM" id="MobiDB-lite"/>
    </source>
</evidence>
<keyword evidence="3" id="KW-1185">Reference proteome</keyword>
<feature type="compositionally biased region" description="Polar residues" evidence="1">
    <location>
        <begin position="70"/>
        <end position="83"/>
    </location>
</feature>
<protein>
    <submittedName>
        <fullName evidence="4">Spindle assembly checkpoint component MAD1 (Mitotic arrest deficient protein 1), putative</fullName>
    </submittedName>
</protein>
<dbReference type="Pfam" id="PF13842">
    <property type="entry name" value="zf-Tnp_2"/>
    <property type="match status" value="1"/>
</dbReference>
<evidence type="ECO:0000259" key="2">
    <source>
        <dbReference type="Pfam" id="PF13842"/>
    </source>
</evidence>
<dbReference type="Proteomes" id="UP000008854">
    <property type="component" value="Unassembled WGS sequence"/>
</dbReference>
<dbReference type="AlphaFoldDB" id="A0A3Q0KJR1"/>
<sequence>MASGSRELLRLFAATIQNASTLAGEMRFIDLNSAFKMTCELQQRVVDLIYSHKKHLRTLEAIVRIKQEDTSSNLNGESQCQQQTRDESEVDEQVDHENNVSVNNDELSGNNSQEGQRMCDTENTNKEAINEVSANNQISIPSDALTTNSTKDACGAPNDKHRLVSIESLYHDTLPGTFDNSPTNENVQCNACQLRNQVQNGMTINMVCAACPGFPRICSAQCFRWWHSVHLSAPVDKESKSIEQDKIYTIENLSRSLCPPDFQQSRRTKEYKAHTRSLPLLSASGELKSDGRKRKRKNHKFTRIKRHLPQGTSIWVKQSNNINPINVQRKAGRPRKKQVYINFKDPEWTPYTKH</sequence>
<feature type="region of interest" description="Disordered" evidence="1">
    <location>
        <begin position="70"/>
        <end position="118"/>
    </location>
</feature>
<feature type="compositionally biased region" description="Polar residues" evidence="1">
    <location>
        <begin position="99"/>
        <end position="115"/>
    </location>
</feature>
<dbReference type="InterPro" id="IPR032718">
    <property type="entry name" value="PGBD4_Znf_C"/>
</dbReference>